<dbReference type="GO" id="GO:0005524">
    <property type="term" value="F:ATP binding"/>
    <property type="evidence" value="ECO:0007669"/>
    <property type="project" value="InterPro"/>
</dbReference>
<dbReference type="Proteomes" id="UP001153620">
    <property type="component" value="Chromosome 2"/>
</dbReference>
<organism evidence="6 7">
    <name type="scientific">Chironomus riparius</name>
    <dbReference type="NCBI Taxonomy" id="315576"/>
    <lineage>
        <taxon>Eukaryota</taxon>
        <taxon>Metazoa</taxon>
        <taxon>Ecdysozoa</taxon>
        <taxon>Arthropoda</taxon>
        <taxon>Hexapoda</taxon>
        <taxon>Insecta</taxon>
        <taxon>Pterygota</taxon>
        <taxon>Neoptera</taxon>
        <taxon>Endopterygota</taxon>
        <taxon>Diptera</taxon>
        <taxon>Nematocera</taxon>
        <taxon>Chironomoidea</taxon>
        <taxon>Chironomidae</taxon>
        <taxon>Chironominae</taxon>
        <taxon>Chironomus</taxon>
    </lineage>
</organism>
<sequence length="1973" mass="217454">MQDKCAISSVDTGQGSNDDFKHLIQIYTEWANYYLERHKSKRKVVDLSADARDGLLLAEIIEAVTSFKVPDLIKKPKNQQQMFDNVEACLIILRQNCVPGVEIITTNDIISGRLKAILSLFFSLSRFKQASKLKAPVRPLHSHDMMLTKERQLPVYTKTANGATAIPLPATVLVTRRCPPDKIRPLPPTPNHQSSIPSNKIASGSPSNESSRPNSPPDNNTPTKNGLRGSSKIPNPPYTSPQNGSNGSLLTNANLQQQEQQQAQQTPTKHSMLGKLKIFGKDKSTESPKTQLSKRTSSSSGFSSARSERSDSSLSLNNESTNIPTSQSSSSNKSTSTKKSDTGKVSNKAKVPAPTTTINNNNITTAGKSSKGDKKDKSQLNNQAKESNGTNAGANTDISPTKVHKIPQAKLQVPVGRKSESKTGLSSQQQQAKASTQSTSVSTSIPKPMAAIKGTSKTLQQQQMECNDKNQNNEHFDVIKVEKVSISVQNNNEIVQKTQIVNPLGISPLHNHQLLNQTNNNNINGNNNNINGMQSATLLMSDSLRLTSTNNQYNSSDSSVIYRTASAAISTGGQASETNIHADIYQMQSHTNPISNRKLENFNDPLLINGNKFGMIPAKVNGVAQTIFEDDKETTSTMVPMRSLMRGFNNHMSSPSRMNRTMNGYYDENGQGYCSDGDAFRKSSIRYSDIENGYLSEGPHFLSILRNRPQMPSTIAEERCQSSREGNLDSADMESNSSKNSRDYWSNQQAASPTSSRKDKTSSPSHSRRSTPSAKSSSRTKGVPQNFGYIKRTNGSSTASEIQTNAMLTGGRTAHVSAVPRSNKLKVSGGTQTSTADFQQKLQNPQYRSFSLTGPGAAQLSQSVKERFGSHSLPKGGLDMHVFQQRMANRGSAKLNDGSLSDTQTYAEVKPEYNTYAMWLKHNSGTTANRLSEGDSLEAVSIVSSPGLSRNSKLLQQSRDSTPQSSAQQTGQNSKLNRSNSISYLQERTYPRSTKSEKMYPSMLSRGPDIESEPYYCLPVNAQGMVPWSQPTSPQPTPSRGFTGLLSPTHNASHRLTYPKKNDEVHGSQISLMSGGSSMYGSTTEEQRQANEVRRLKRELTEAREQVMSLSSQLSTNAHVVNAFEQSLQNMTNRLQQLTATTEKKESEITEMRQTIELLRKQSIQAGLTQAHMQSMGVQVNVNGSSAKIINGSPTKINGQQEQHLHHQHHQHHQLQPQQQQQNGNMQRQHSTDSMCSVNSNGSNGSSSQEKKKKKGWLRSSFTKAFSRNAKITKTNRQTNHSDSKSSLPPTPQKNSSTTIHDSHGATGKLSPTKSPHRYIPVVENAKPVDSIENDNHPVIEDLKKQLREKDMVLTDIRLEALTQASQMENLKDTVQKMRQEMMNLKQNNERLQRMVSTRSLAGSEASLHGCPASPSGSLGDSRRYSLATDNGMSRPPLELPQNLDENEEEPPAPAPDPPPAPLSPTIITDLSPTIERISISNEILSTPAEDVADPVDGKRIGIAVFLGQPEAFVKYSDDMNEQDQSYDFKTRENGFDLLHSQETIIACTYISGKTTWQNLDYIVRKTFKDYLSRIDPSTNLGLNTDSITSYHLGEAKRGPEMGFPELLPCGYIIGHVKTLYICLQGVGSLAFDSLIPRSIVHRYINLLTEHRRLILCGPKGTGKSYLARKLAEFLVAKSNRSPAESIATFNVDNKSSNLQQYLGTIAEQATINGAAEELPLVIILDNLHHASALGDVFSCLLSAGPAAKLPCIIGTMSQATCNTTNLQLHHNFRWVLTANHMEPVKGFLGRYLRRRLFHHDLLTGSQQTQMEKVFKWLPGVWLHVNTFLENHSSSDVTIGPQLFLQCPLSEEDSQKWFVDLWNHQLAPYLVDAIKEGVQLYGRRGNSWTDPCLYVRETYPWKITPTTVPTLRQITADDVGLEAGVTGNMDSDPLLNMLHMLQQAAASENVDHDNSDCASLDSNFTHESAGTEQ</sequence>
<dbReference type="PANTHER" id="PTHR12784:SF28">
    <property type="entry name" value="PROTEIN SICKIE"/>
    <property type="match status" value="1"/>
</dbReference>
<dbReference type="EMBL" id="OU895878">
    <property type="protein sequence ID" value="CAG9803389.1"/>
    <property type="molecule type" value="Genomic_DNA"/>
</dbReference>
<feature type="compositionally biased region" description="Low complexity" evidence="4">
    <location>
        <begin position="1239"/>
        <end position="1248"/>
    </location>
</feature>
<dbReference type="Pfam" id="PF25408">
    <property type="entry name" value="AAA_lid_NAV1"/>
    <property type="match status" value="1"/>
</dbReference>
<dbReference type="InterPro" id="IPR036872">
    <property type="entry name" value="CH_dom_sf"/>
</dbReference>
<dbReference type="SMART" id="SM00382">
    <property type="entry name" value="AAA"/>
    <property type="match status" value="1"/>
</dbReference>
<dbReference type="Pfam" id="PF23092">
    <property type="entry name" value="Ubiquitin_6"/>
    <property type="match status" value="1"/>
</dbReference>
<dbReference type="InterPro" id="IPR027417">
    <property type="entry name" value="P-loop_NTPase"/>
</dbReference>
<dbReference type="PROSITE" id="PS50021">
    <property type="entry name" value="CH"/>
    <property type="match status" value="1"/>
</dbReference>
<feature type="compositionally biased region" description="Polar residues" evidence="4">
    <location>
        <begin position="1260"/>
        <end position="1300"/>
    </location>
</feature>
<feature type="coiled-coil region" evidence="3">
    <location>
        <begin position="1340"/>
        <end position="1395"/>
    </location>
</feature>
<feature type="compositionally biased region" description="Low complexity" evidence="4">
    <location>
        <begin position="293"/>
        <end position="305"/>
    </location>
</feature>
<feature type="region of interest" description="Disordered" evidence="4">
    <location>
        <begin position="1950"/>
        <end position="1973"/>
    </location>
</feature>
<feature type="region of interest" description="Disordered" evidence="4">
    <location>
        <begin position="1186"/>
        <end position="1316"/>
    </location>
</feature>
<feature type="region of interest" description="Disordered" evidence="4">
    <location>
        <begin position="1399"/>
        <end position="1468"/>
    </location>
</feature>
<evidence type="ECO:0000256" key="3">
    <source>
        <dbReference type="SAM" id="Coils"/>
    </source>
</evidence>
<gene>
    <name evidence="6" type="ORF">CHIRRI_LOCUS6287</name>
</gene>
<dbReference type="SUPFAM" id="SSF52540">
    <property type="entry name" value="P-loop containing nucleoside triphosphate hydrolases"/>
    <property type="match status" value="1"/>
</dbReference>
<evidence type="ECO:0000259" key="5">
    <source>
        <dbReference type="PROSITE" id="PS50021"/>
    </source>
</evidence>
<dbReference type="InterPro" id="IPR003593">
    <property type="entry name" value="AAA+_ATPase"/>
</dbReference>
<feature type="region of interest" description="Disordered" evidence="4">
    <location>
        <begin position="946"/>
        <end position="1003"/>
    </location>
</feature>
<dbReference type="Gene3D" id="3.40.50.300">
    <property type="entry name" value="P-loop containing nucleotide triphosphate hydrolases"/>
    <property type="match status" value="1"/>
</dbReference>
<evidence type="ECO:0000256" key="1">
    <source>
        <dbReference type="ARBA" id="ARBA00006255"/>
    </source>
</evidence>
<feature type="compositionally biased region" description="Low complexity" evidence="4">
    <location>
        <begin position="355"/>
        <end position="369"/>
    </location>
</feature>
<dbReference type="CDD" id="cd21212">
    <property type="entry name" value="CH_NAV2-like"/>
    <property type="match status" value="1"/>
</dbReference>
<feature type="compositionally biased region" description="Low complexity" evidence="4">
    <location>
        <begin position="762"/>
        <end position="779"/>
    </location>
</feature>
<dbReference type="Pfam" id="PF00307">
    <property type="entry name" value="CH"/>
    <property type="match status" value="1"/>
</dbReference>
<feature type="compositionally biased region" description="Polar residues" evidence="4">
    <location>
        <begin position="379"/>
        <end position="399"/>
    </location>
</feature>
<reference evidence="6" key="1">
    <citation type="submission" date="2022-01" db="EMBL/GenBank/DDBJ databases">
        <authorList>
            <person name="King R."/>
        </authorList>
    </citation>
    <scope>NUCLEOTIDE SEQUENCE</scope>
</reference>
<dbReference type="InterPro" id="IPR057568">
    <property type="entry name" value="CortBP2_NAV1-like_AAA_lid"/>
</dbReference>
<feature type="compositionally biased region" description="Low complexity" evidence="4">
    <location>
        <begin position="426"/>
        <end position="444"/>
    </location>
</feature>
<feature type="compositionally biased region" description="Polar residues" evidence="4">
    <location>
        <begin position="1186"/>
        <end position="1199"/>
    </location>
</feature>
<keyword evidence="2 3" id="KW-0175">Coiled coil</keyword>
<dbReference type="OrthoDB" id="2161974at2759"/>
<feature type="compositionally biased region" description="Polar residues" evidence="4">
    <location>
        <begin position="1223"/>
        <end position="1238"/>
    </location>
</feature>
<dbReference type="PANTHER" id="PTHR12784">
    <property type="entry name" value="STEERIN"/>
    <property type="match status" value="1"/>
</dbReference>
<feature type="compositionally biased region" description="Polar residues" evidence="4">
    <location>
        <begin position="1956"/>
        <end position="1973"/>
    </location>
</feature>
<feature type="compositionally biased region" description="Polar residues" evidence="4">
    <location>
        <begin position="733"/>
        <end position="755"/>
    </location>
</feature>
<feature type="compositionally biased region" description="Low complexity" evidence="4">
    <location>
        <begin position="325"/>
        <end position="337"/>
    </location>
</feature>
<dbReference type="GO" id="GO:0022008">
    <property type="term" value="P:neurogenesis"/>
    <property type="evidence" value="ECO:0007669"/>
    <property type="project" value="InterPro"/>
</dbReference>
<comment type="similarity">
    <text evidence="1">Belongs to the Nav/unc-53 family.</text>
</comment>
<evidence type="ECO:0000313" key="6">
    <source>
        <dbReference type="EMBL" id="CAG9803389.1"/>
    </source>
</evidence>
<keyword evidence="7" id="KW-1185">Reference proteome</keyword>
<dbReference type="GO" id="GO:0016887">
    <property type="term" value="F:ATP hydrolysis activity"/>
    <property type="evidence" value="ECO:0007669"/>
    <property type="project" value="InterPro"/>
</dbReference>
<proteinExistence type="inferred from homology"/>
<reference evidence="6" key="2">
    <citation type="submission" date="2022-10" db="EMBL/GenBank/DDBJ databases">
        <authorList>
            <consortium name="ENA_rothamsted_submissions"/>
            <consortium name="culmorum"/>
            <person name="King R."/>
        </authorList>
    </citation>
    <scope>NUCLEOTIDE SEQUENCE</scope>
</reference>
<dbReference type="InterPro" id="IPR001715">
    <property type="entry name" value="CH_dom"/>
</dbReference>
<feature type="domain" description="Calponin-homology (CH)" evidence="5">
    <location>
        <begin position="21"/>
        <end position="129"/>
    </location>
</feature>
<feature type="region of interest" description="Disordered" evidence="4">
    <location>
        <begin position="714"/>
        <end position="798"/>
    </location>
</feature>
<dbReference type="InterPro" id="IPR039041">
    <property type="entry name" value="Nav/unc-53"/>
</dbReference>
<dbReference type="InterPro" id="IPR003959">
    <property type="entry name" value="ATPase_AAA_core"/>
</dbReference>
<evidence type="ECO:0000256" key="4">
    <source>
        <dbReference type="SAM" id="MobiDB-lite"/>
    </source>
</evidence>
<dbReference type="Gene3D" id="1.10.418.10">
    <property type="entry name" value="Calponin-like domain"/>
    <property type="match status" value="1"/>
</dbReference>
<feature type="compositionally biased region" description="Polar residues" evidence="4">
    <location>
        <begin position="191"/>
        <end position="204"/>
    </location>
</feature>
<name>A0A9N9WRI7_9DIPT</name>
<protein>
    <recommendedName>
        <fullName evidence="5">Calponin-homology (CH) domain-containing protein</fullName>
    </recommendedName>
</protein>
<dbReference type="SMART" id="SM00033">
    <property type="entry name" value="CH"/>
    <property type="match status" value="1"/>
</dbReference>
<dbReference type="InterPro" id="IPR057126">
    <property type="entry name" value="NAV1-like_ubiquitin-like"/>
</dbReference>
<feature type="region of interest" description="Disordered" evidence="4">
    <location>
        <begin position="279"/>
        <end position="444"/>
    </location>
</feature>
<dbReference type="SUPFAM" id="SSF47576">
    <property type="entry name" value="Calponin-homology domain, CH-domain"/>
    <property type="match status" value="1"/>
</dbReference>
<feature type="coiled-coil region" evidence="3">
    <location>
        <begin position="1086"/>
        <end position="1162"/>
    </location>
</feature>
<dbReference type="Pfam" id="PF00004">
    <property type="entry name" value="AAA"/>
    <property type="match status" value="1"/>
</dbReference>
<feature type="compositionally biased region" description="Polar residues" evidence="4">
    <location>
        <begin position="946"/>
        <end position="986"/>
    </location>
</feature>
<accession>A0A9N9WRI7</accession>
<feature type="compositionally biased region" description="Pro residues" evidence="4">
    <location>
        <begin position="1452"/>
        <end position="1463"/>
    </location>
</feature>
<evidence type="ECO:0000256" key="2">
    <source>
        <dbReference type="ARBA" id="ARBA00023054"/>
    </source>
</evidence>
<feature type="compositionally biased region" description="Low complexity" evidence="4">
    <location>
        <begin position="205"/>
        <end position="225"/>
    </location>
</feature>
<evidence type="ECO:0000313" key="7">
    <source>
        <dbReference type="Proteomes" id="UP001153620"/>
    </source>
</evidence>
<dbReference type="FunFam" id="3.40.50.300:FF:001111">
    <property type="entry name" value="neuron navigator 2 isoform X3"/>
    <property type="match status" value="1"/>
</dbReference>
<feature type="compositionally biased region" description="Polar residues" evidence="4">
    <location>
        <begin position="240"/>
        <end position="250"/>
    </location>
</feature>
<feature type="region of interest" description="Disordered" evidence="4">
    <location>
        <begin position="179"/>
        <end position="250"/>
    </location>
</feature>